<evidence type="ECO:0000256" key="1">
    <source>
        <dbReference type="ARBA" id="ARBA00007626"/>
    </source>
</evidence>
<dbReference type="PANTHER" id="PTHR45717:SF57">
    <property type="entry name" value="PENTACOTRIPEPTIDE-REPEAT REGION OF PRORP DOMAIN-CONTAINING PROTEIN"/>
    <property type="match status" value="1"/>
</dbReference>
<organism evidence="4 5">
    <name type="scientific">Forsythia ovata</name>
    <dbReference type="NCBI Taxonomy" id="205694"/>
    <lineage>
        <taxon>Eukaryota</taxon>
        <taxon>Viridiplantae</taxon>
        <taxon>Streptophyta</taxon>
        <taxon>Embryophyta</taxon>
        <taxon>Tracheophyta</taxon>
        <taxon>Spermatophyta</taxon>
        <taxon>Magnoliopsida</taxon>
        <taxon>eudicotyledons</taxon>
        <taxon>Gunneridae</taxon>
        <taxon>Pentapetalae</taxon>
        <taxon>asterids</taxon>
        <taxon>lamiids</taxon>
        <taxon>Lamiales</taxon>
        <taxon>Oleaceae</taxon>
        <taxon>Forsythieae</taxon>
        <taxon>Forsythia</taxon>
    </lineage>
</organism>
<reference evidence="5" key="1">
    <citation type="submission" date="2024-07" db="EMBL/GenBank/DDBJ databases">
        <title>Two chromosome-level genome assemblies of Korean endemic species Abeliophyllum distichum and Forsythia ovata (Oleaceae).</title>
        <authorList>
            <person name="Jang H."/>
        </authorList>
    </citation>
    <scope>NUCLEOTIDE SEQUENCE [LARGE SCALE GENOMIC DNA]</scope>
</reference>
<protein>
    <submittedName>
        <fullName evidence="4">Pentatricopeptide repeat-containing protein</fullName>
    </submittedName>
</protein>
<dbReference type="NCBIfam" id="TIGR00756">
    <property type="entry name" value="PPR"/>
    <property type="match status" value="2"/>
</dbReference>
<keyword evidence="2" id="KW-0677">Repeat</keyword>
<dbReference type="EMBL" id="JBFOLJ010000122">
    <property type="protein sequence ID" value="KAL2455314.1"/>
    <property type="molecule type" value="Genomic_DNA"/>
</dbReference>
<dbReference type="AlphaFoldDB" id="A0ABD1NUM6"/>
<dbReference type="Pfam" id="PF13041">
    <property type="entry name" value="PPR_2"/>
    <property type="match status" value="1"/>
</dbReference>
<dbReference type="Pfam" id="PF01535">
    <property type="entry name" value="PPR"/>
    <property type="match status" value="3"/>
</dbReference>
<name>A0ABD1NUM6_9LAMI</name>
<evidence type="ECO:0000256" key="2">
    <source>
        <dbReference type="ARBA" id="ARBA00022737"/>
    </source>
</evidence>
<dbReference type="InterPro" id="IPR002885">
    <property type="entry name" value="PPR_rpt"/>
</dbReference>
<comment type="similarity">
    <text evidence="1">Belongs to the PPR family. P subfamily.</text>
</comment>
<feature type="repeat" description="PPR" evidence="3">
    <location>
        <begin position="178"/>
        <end position="212"/>
    </location>
</feature>
<evidence type="ECO:0000313" key="4">
    <source>
        <dbReference type="EMBL" id="KAL2455314.1"/>
    </source>
</evidence>
<keyword evidence="5" id="KW-1185">Reference proteome</keyword>
<dbReference type="PANTHER" id="PTHR45717">
    <property type="entry name" value="OS12G0527900 PROTEIN"/>
    <property type="match status" value="1"/>
</dbReference>
<dbReference type="SUPFAM" id="SSF81901">
    <property type="entry name" value="HCP-like"/>
    <property type="match status" value="1"/>
</dbReference>
<dbReference type="Proteomes" id="UP001604277">
    <property type="component" value="Unassembled WGS sequence"/>
</dbReference>
<feature type="repeat" description="PPR" evidence="3">
    <location>
        <begin position="355"/>
        <end position="389"/>
    </location>
</feature>
<comment type="caution">
    <text evidence="4">The sequence shown here is derived from an EMBL/GenBank/DDBJ whole genome shotgun (WGS) entry which is preliminary data.</text>
</comment>
<accession>A0ABD1NUM6</accession>
<dbReference type="GO" id="GO:0003729">
    <property type="term" value="F:mRNA binding"/>
    <property type="evidence" value="ECO:0007669"/>
    <property type="project" value="UniProtKB-ARBA"/>
</dbReference>
<evidence type="ECO:0000313" key="5">
    <source>
        <dbReference type="Proteomes" id="UP001604277"/>
    </source>
</evidence>
<dbReference type="PROSITE" id="PS51375">
    <property type="entry name" value="PPR"/>
    <property type="match status" value="2"/>
</dbReference>
<dbReference type="InterPro" id="IPR011990">
    <property type="entry name" value="TPR-like_helical_dom_sf"/>
</dbReference>
<gene>
    <name evidence="4" type="ORF">Fot_57638</name>
</gene>
<proteinExistence type="inferred from homology"/>
<sequence>MKLFSVSISLKSQANYFIQKIIHKQFFSSSFTRTLNSENGLESKSLYRRISPLGDPNVSIVPVLDQWIREGNTVNKPQLQQIINELRFYKRFIHALEVSQWMTDKQYCHMNSSDAAIRMNLIFSVYGLEQVENYFDTIPAKLKVYAHVALLNCYVRAKSVDKAEAIMQKARDMGYVTRPVWYNMMMKLYYQLENWEKLDDLMNEMEEKGIPLDRYTLAIRLSAYAAASDPAGMDKIVSIMQSDSRIVLDWNMYAIVGQGYLRVGFVDKASEMLHKLESLMGVTKRKDLAVIFILKLYAEMGKKDELYRVWNKYKQNNKVLNKVYMSMVRALMKFDDIEGAENILEEWESSGLSYDFRVPNFLLDAYCKNGLLEKAEALLQRGISQGGDPNITTWRHMAGGYIMKNQVSKAIEALRKAISTYSPQPSKHTLTTCIEYLERREDVKMFTGSLCAEGISSAAVVDELFSFIKDGVEKRSHDYTVPGK</sequence>
<dbReference type="Gene3D" id="1.25.40.10">
    <property type="entry name" value="Tetratricopeptide repeat domain"/>
    <property type="match status" value="2"/>
</dbReference>
<evidence type="ECO:0000256" key="3">
    <source>
        <dbReference type="PROSITE-ProRule" id="PRU00708"/>
    </source>
</evidence>